<name>A0AAJ5W600_9SPHI</name>
<dbReference type="Pfam" id="PF13098">
    <property type="entry name" value="Thioredoxin_2"/>
    <property type="match status" value="1"/>
</dbReference>
<dbReference type="InterPro" id="IPR036249">
    <property type="entry name" value="Thioredoxin-like_sf"/>
</dbReference>
<dbReference type="Proteomes" id="UP001214530">
    <property type="component" value="Chromosome"/>
</dbReference>
<feature type="chain" id="PRO_5042462088" evidence="1">
    <location>
        <begin position="21"/>
        <end position="412"/>
    </location>
</feature>
<dbReference type="InterPro" id="IPR012336">
    <property type="entry name" value="Thioredoxin-like_fold"/>
</dbReference>
<dbReference type="SUPFAM" id="SSF52833">
    <property type="entry name" value="Thioredoxin-like"/>
    <property type="match status" value="1"/>
</dbReference>
<dbReference type="Gene3D" id="3.40.30.10">
    <property type="entry name" value="Glutaredoxin"/>
    <property type="match status" value="1"/>
</dbReference>
<keyword evidence="1" id="KW-0732">Signal</keyword>
<organism evidence="3 4">
    <name type="scientific">Candidatus Pedobacter colombiensis</name>
    <dbReference type="NCBI Taxonomy" id="3121371"/>
    <lineage>
        <taxon>Bacteria</taxon>
        <taxon>Pseudomonadati</taxon>
        <taxon>Bacteroidota</taxon>
        <taxon>Sphingobacteriia</taxon>
        <taxon>Sphingobacteriales</taxon>
        <taxon>Sphingobacteriaceae</taxon>
        <taxon>Pedobacter</taxon>
    </lineage>
</organism>
<proteinExistence type="predicted"/>
<sequence length="412" mass="45635">MKRRLITLTLSIGVMLSATAQNRSINFKHEGSFNEHLATAAKEKKLLFFDAFTSWCGPCKTLAKDVFTVDSVADYFNANFINVGYDMEKGEGIELKKRFASEINAYPTLLFINGKGEVVHKIVGAPSVKEFMELSKLALNPEHSLKGLEKKFNNGDHSLNTITAYLKALGNAYDAEKTKAVATAYFDAMPVAELNKPEIFELIKSYLYNIDAKTFKYILSNRAALGKVHGAEKVDGFLIGNLSREVNGLSSAYYGKKPVDTGKEAWLVKNLENFKNEQAGQLLVRMSLISSRNKGDWAAFNQAMIKMITDVGPIKGASSKTSTMLNFTRKFTEAAPAEHLADALNWADLLLKTDVNVPSVIDLLTFKKVIYNKMGNAELVKETDNMITTQNKIKADLEKNGTSFPGAMRGFM</sequence>
<accession>A0AAJ5W600</accession>
<evidence type="ECO:0000256" key="1">
    <source>
        <dbReference type="SAM" id="SignalP"/>
    </source>
</evidence>
<feature type="domain" description="Thioredoxin" evidence="2">
    <location>
        <begin position="10"/>
        <end position="140"/>
    </location>
</feature>
<evidence type="ECO:0000259" key="2">
    <source>
        <dbReference type="PROSITE" id="PS51352"/>
    </source>
</evidence>
<dbReference type="PROSITE" id="PS51352">
    <property type="entry name" value="THIOREDOXIN_2"/>
    <property type="match status" value="1"/>
</dbReference>
<dbReference type="CDD" id="cd02947">
    <property type="entry name" value="TRX_family"/>
    <property type="match status" value="1"/>
</dbReference>
<dbReference type="EMBL" id="CP119313">
    <property type="protein sequence ID" value="WEK18639.1"/>
    <property type="molecule type" value="Genomic_DNA"/>
</dbReference>
<protein>
    <submittedName>
        <fullName evidence="3">Thioredoxin family protein</fullName>
    </submittedName>
</protein>
<reference evidence="3" key="1">
    <citation type="submission" date="2023-03" db="EMBL/GenBank/DDBJ databases">
        <title>Andean soil-derived lignocellulolytic bacterial consortium as a source of novel taxa and putative plastic-active enzymes.</title>
        <authorList>
            <person name="Diaz-Garcia L."/>
            <person name="Chuvochina M."/>
            <person name="Feuerriegel G."/>
            <person name="Bunk B."/>
            <person name="Sproer C."/>
            <person name="Streit W.R."/>
            <person name="Rodriguez L.M."/>
            <person name="Overmann J."/>
            <person name="Jimenez D.J."/>
        </authorList>
    </citation>
    <scope>NUCLEOTIDE SEQUENCE</scope>
    <source>
        <strain evidence="3">MAG 3858</strain>
    </source>
</reference>
<dbReference type="AlphaFoldDB" id="A0AAJ5W600"/>
<dbReference type="InterPro" id="IPR013766">
    <property type="entry name" value="Thioredoxin_domain"/>
</dbReference>
<gene>
    <name evidence="3" type="ORF">P0Y49_17770</name>
</gene>
<evidence type="ECO:0000313" key="3">
    <source>
        <dbReference type="EMBL" id="WEK18639.1"/>
    </source>
</evidence>
<feature type="signal peptide" evidence="1">
    <location>
        <begin position="1"/>
        <end position="20"/>
    </location>
</feature>
<evidence type="ECO:0000313" key="4">
    <source>
        <dbReference type="Proteomes" id="UP001214530"/>
    </source>
</evidence>